<dbReference type="InterPro" id="IPR005152">
    <property type="entry name" value="Lipase_secreted"/>
</dbReference>
<accession>A0ABU6AYV9</accession>
<name>A0ABU6AYV9_9NOCA</name>
<dbReference type="PANTHER" id="PTHR34853:SF1">
    <property type="entry name" value="LIPASE 5"/>
    <property type="match status" value="1"/>
</dbReference>
<dbReference type="EMBL" id="JAYKYQ010000009">
    <property type="protein sequence ID" value="MEB3512686.1"/>
    <property type="molecule type" value="Genomic_DNA"/>
</dbReference>
<sequence length="387" mass="40765">MALTLLIGTAAAAEPLYPYPDPDPFYAAPADVGAHQPGDVLDTRMLPPLALFPGTTVRLVEFRSTNSHGAPISATTTILTPLGHRPDMPLLSYQHFINSLGTHCAVSHLLYSNDLNLSASTGMLNVLLAQGWSIALPDHLGPQFALGAGRLGGQITLDGIRAAKRLPELGLQNSPIALTGYSGGGLATAWAAALQPTYAPELRLAGAAIGGAPMNLVTMAKALGFEPHPAFGLAMATAIGLEREYPDRVPTSQSLNERGLALRDEMANSCTNEILAAGMNGNARDYVTSASVFDTTPGAWSVVEENSVELYPNAPQTPIFEWHSPSDPLIPIDAIDNTNRHWCSAGVPVQTLRVPDAEHLTAAVLGAPSVLPWLQSRVRGEPAPSTC</sequence>
<dbReference type="Gene3D" id="3.40.50.1820">
    <property type="entry name" value="alpha/beta hydrolase"/>
    <property type="match status" value="1"/>
</dbReference>
<keyword evidence="2" id="KW-1185">Reference proteome</keyword>
<proteinExistence type="predicted"/>
<reference evidence="1 2" key="1">
    <citation type="submission" date="2023-12" db="EMBL/GenBank/DDBJ databases">
        <title>novel species in genus Nocarida.</title>
        <authorList>
            <person name="Li Z."/>
        </authorList>
    </citation>
    <scope>NUCLEOTIDE SEQUENCE [LARGE SCALE GENOMIC DNA]</scope>
    <source>
        <strain evidence="1 2">CDC186</strain>
    </source>
</reference>
<dbReference type="PANTHER" id="PTHR34853">
    <property type="match status" value="1"/>
</dbReference>
<dbReference type="InterPro" id="IPR029058">
    <property type="entry name" value="AB_hydrolase_fold"/>
</dbReference>
<protein>
    <submittedName>
        <fullName evidence="1">Lipase family protein</fullName>
    </submittedName>
</protein>
<gene>
    <name evidence="1" type="ORF">U3653_21865</name>
</gene>
<dbReference type="SUPFAM" id="SSF53474">
    <property type="entry name" value="alpha/beta-Hydrolases"/>
    <property type="match status" value="1"/>
</dbReference>
<dbReference type="PIRSF" id="PIRSF029171">
    <property type="entry name" value="Esterase_LipA"/>
    <property type="match status" value="1"/>
</dbReference>
<evidence type="ECO:0000313" key="2">
    <source>
        <dbReference type="Proteomes" id="UP001348098"/>
    </source>
</evidence>
<comment type="caution">
    <text evidence="1">The sequence shown here is derived from an EMBL/GenBank/DDBJ whole genome shotgun (WGS) entry which is preliminary data.</text>
</comment>
<dbReference type="Proteomes" id="UP001348098">
    <property type="component" value="Unassembled WGS sequence"/>
</dbReference>
<organism evidence="1 2">
    <name type="scientific">Nocardia implantans</name>
    <dbReference type="NCBI Taxonomy" id="3108168"/>
    <lineage>
        <taxon>Bacteria</taxon>
        <taxon>Bacillati</taxon>
        <taxon>Actinomycetota</taxon>
        <taxon>Actinomycetes</taxon>
        <taxon>Mycobacteriales</taxon>
        <taxon>Nocardiaceae</taxon>
        <taxon>Nocardia</taxon>
    </lineage>
</organism>
<dbReference type="RefSeq" id="WP_195081624.1">
    <property type="nucleotide sequence ID" value="NZ_JAYESH010000007.1"/>
</dbReference>
<dbReference type="Pfam" id="PF03583">
    <property type="entry name" value="LIP"/>
    <property type="match status" value="1"/>
</dbReference>
<dbReference type="Gene3D" id="1.10.260.130">
    <property type="match status" value="1"/>
</dbReference>
<evidence type="ECO:0000313" key="1">
    <source>
        <dbReference type="EMBL" id="MEB3512686.1"/>
    </source>
</evidence>